<dbReference type="SUPFAM" id="SSF64518">
    <property type="entry name" value="Phase 1 flagellin"/>
    <property type="match status" value="1"/>
</dbReference>
<keyword evidence="9" id="KW-1185">Reference proteome</keyword>
<dbReference type="InterPro" id="IPR001029">
    <property type="entry name" value="Flagellin_N"/>
</dbReference>
<dbReference type="EMBL" id="LVHF01000012">
    <property type="protein sequence ID" value="OAN18621.1"/>
    <property type="molecule type" value="Genomic_DNA"/>
</dbReference>
<dbReference type="Pfam" id="PF07196">
    <property type="entry name" value="Flagellin_IN"/>
    <property type="match status" value="1"/>
</dbReference>
<keyword evidence="2 5" id="KW-0964">Secreted</keyword>
<sequence length="370" mass="38655">MAVTVNTNVSAMTAQRYLNQASDASAKSMERLSTGSKINSAKDDAAGLQISNRLMTQSRGLDVAVRNANDGISMAQTAEGSMQETTNILQRMRDLSLQSANGSNSAEDRTSMQEEVTALQDELNRIAETTSFGGTKLLNGTFGTRSFQVGSDSGEAVQMEFKNIRADEAKMGGVVHTATTPKSSDWTVTAGKTLNITVDGKSFDVGAKGGDDIEELATKINGAVEGINASVGDDGTLQVVSATGSSVKFSGGLAASVGLSGATKADTTIQDVNVETVAGAQKAVALIDNALKYVDSNRAELGASQNRLNHTINNLNNVNENVSASNSRIRDTDFAKETTEMTKNQILSQASTSILAQAKQSPQAALSLLG</sequence>
<dbReference type="GO" id="GO:0005198">
    <property type="term" value="F:structural molecule activity"/>
    <property type="evidence" value="ECO:0007669"/>
    <property type="project" value="UniProtKB-UniRule"/>
</dbReference>
<feature type="domain" description="Flagellin N-terminal" evidence="6">
    <location>
        <begin position="5"/>
        <end position="141"/>
    </location>
</feature>
<keyword evidence="8" id="KW-0969">Cilium</keyword>
<dbReference type="Gene3D" id="6.10.280.190">
    <property type="match status" value="1"/>
</dbReference>
<dbReference type="OrthoDB" id="9796789at2"/>
<dbReference type="Gene3D" id="2.60.40.4390">
    <property type="match status" value="1"/>
</dbReference>
<dbReference type="Pfam" id="PF00700">
    <property type="entry name" value="Flagellin_C"/>
    <property type="match status" value="1"/>
</dbReference>
<evidence type="ECO:0000259" key="7">
    <source>
        <dbReference type="Pfam" id="PF00700"/>
    </source>
</evidence>
<dbReference type="Gene3D" id="6.10.10.10">
    <property type="entry name" value="Flagellar export chaperone, C-terminal domain"/>
    <property type="match status" value="1"/>
</dbReference>
<evidence type="ECO:0000259" key="6">
    <source>
        <dbReference type="Pfam" id="PF00669"/>
    </source>
</evidence>
<evidence type="ECO:0000256" key="5">
    <source>
        <dbReference type="RuleBase" id="RU362073"/>
    </source>
</evidence>
<keyword evidence="4 5" id="KW-0975">Bacterial flagellum</keyword>
<dbReference type="PANTHER" id="PTHR42792">
    <property type="entry name" value="FLAGELLIN"/>
    <property type="match status" value="1"/>
</dbReference>
<comment type="subcellular location">
    <subcellularLocation>
        <location evidence="5">Secreted</location>
    </subcellularLocation>
    <subcellularLocation>
        <location evidence="5">Bacterial flagellum</location>
    </subcellularLocation>
</comment>
<keyword evidence="8" id="KW-0282">Flagellum</keyword>
<keyword evidence="3" id="KW-0175">Coiled coil</keyword>
<dbReference type="NCBIfam" id="NF006466">
    <property type="entry name" value="PRK08869.1-1"/>
    <property type="match status" value="1"/>
</dbReference>
<dbReference type="GO" id="GO:0009288">
    <property type="term" value="C:bacterial-type flagellum"/>
    <property type="evidence" value="ECO:0007669"/>
    <property type="project" value="UniProtKB-SubCell"/>
</dbReference>
<organism evidence="8 9">
    <name type="scientific">Photobacterium jeanii</name>
    <dbReference type="NCBI Taxonomy" id="858640"/>
    <lineage>
        <taxon>Bacteria</taxon>
        <taxon>Pseudomonadati</taxon>
        <taxon>Pseudomonadota</taxon>
        <taxon>Gammaproteobacteria</taxon>
        <taxon>Vibrionales</taxon>
        <taxon>Vibrionaceae</taxon>
        <taxon>Photobacterium</taxon>
    </lineage>
</organism>
<proteinExistence type="inferred from homology"/>
<evidence type="ECO:0000313" key="9">
    <source>
        <dbReference type="Proteomes" id="UP000078503"/>
    </source>
</evidence>
<dbReference type="GO" id="GO:0005576">
    <property type="term" value="C:extracellular region"/>
    <property type="evidence" value="ECO:0007669"/>
    <property type="project" value="UniProtKB-SubCell"/>
</dbReference>
<dbReference type="InterPro" id="IPR001492">
    <property type="entry name" value="Flagellin"/>
</dbReference>
<comment type="function">
    <text evidence="5">Flagellin is the subunit protein which polymerizes to form the filaments of bacterial flagella.</text>
</comment>
<comment type="caution">
    <text evidence="8">The sequence shown here is derived from an EMBL/GenBank/DDBJ whole genome shotgun (WGS) entry which is preliminary data.</text>
</comment>
<dbReference type="RefSeq" id="WP_068329693.1">
    <property type="nucleotide sequence ID" value="NZ_LVHF01000012.1"/>
</dbReference>
<accession>A0A178KMZ8</accession>
<dbReference type="Pfam" id="PF00669">
    <property type="entry name" value="Flagellin_N"/>
    <property type="match status" value="1"/>
</dbReference>
<dbReference type="InterPro" id="IPR042187">
    <property type="entry name" value="Flagellin_C_sub2"/>
</dbReference>
<feature type="domain" description="Flagellin C-terminal" evidence="7">
    <location>
        <begin position="285"/>
        <end position="369"/>
    </location>
</feature>
<evidence type="ECO:0000256" key="3">
    <source>
        <dbReference type="ARBA" id="ARBA00023054"/>
    </source>
</evidence>
<reference evidence="8 9" key="1">
    <citation type="submission" date="2016-03" db="EMBL/GenBank/DDBJ databases">
        <title>Photobacterium proteolyticum sp. nov. a protease producing bacterium isolated from ocean sediments of Laizhou Bay.</title>
        <authorList>
            <person name="Li Y."/>
        </authorList>
    </citation>
    <scope>NUCLEOTIDE SEQUENCE [LARGE SCALE GENOMIC DNA]</scope>
    <source>
        <strain evidence="8 9">R-40508</strain>
    </source>
</reference>
<dbReference type="AlphaFoldDB" id="A0A178KMZ8"/>
<dbReference type="InterPro" id="IPR046358">
    <property type="entry name" value="Flagellin_C"/>
</dbReference>
<evidence type="ECO:0000256" key="1">
    <source>
        <dbReference type="ARBA" id="ARBA00005709"/>
    </source>
</evidence>
<protein>
    <recommendedName>
        <fullName evidence="5">Flagellin</fullName>
    </recommendedName>
</protein>
<dbReference type="Proteomes" id="UP000078503">
    <property type="component" value="Unassembled WGS sequence"/>
</dbReference>
<dbReference type="InterPro" id="IPR010810">
    <property type="entry name" value="Flagellin_hook_IN_motif"/>
</dbReference>
<dbReference type="STRING" id="858640.A3K86_06975"/>
<evidence type="ECO:0000256" key="4">
    <source>
        <dbReference type="ARBA" id="ARBA00023143"/>
    </source>
</evidence>
<evidence type="ECO:0000313" key="8">
    <source>
        <dbReference type="EMBL" id="OAN18621.1"/>
    </source>
</evidence>
<name>A0A178KMZ8_9GAMM</name>
<gene>
    <name evidence="8" type="ORF">A3K86_06975</name>
</gene>
<dbReference type="NCBIfam" id="NF006468">
    <property type="entry name" value="PRK08869.1-3"/>
    <property type="match status" value="1"/>
</dbReference>
<keyword evidence="8" id="KW-0966">Cell projection</keyword>
<dbReference type="Gene3D" id="1.20.1330.10">
    <property type="entry name" value="f41 fragment of flagellin, N-terminal domain"/>
    <property type="match status" value="1"/>
</dbReference>
<evidence type="ECO:0000256" key="2">
    <source>
        <dbReference type="ARBA" id="ARBA00022525"/>
    </source>
</evidence>
<comment type="similarity">
    <text evidence="1 5">Belongs to the bacterial flagellin family.</text>
</comment>
<dbReference type="PRINTS" id="PR00207">
    <property type="entry name" value="FLAGELLIN"/>
</dbReference>
<dbReference type="PANTHER" id="PTHR42792:SF2">
    <property type="entry name" value="FLAGELLIN"/>
    <property type="match status" value="1"/>
</dbReference>